<dbReference type="Proteomes" id="UP000009168">
    <property type="component" value="Unassembled WGS sequence"/>
</dbReference>
<name>Q23JX1_TETTS</name>
<protein>
    <submittedName>
        <fullName evidence="1">Uncharacterized protein</fullName>
    </submittedName>
</protein>
<dbReference type="InParanoid" id="Q23JX1"/>
<dbReference type="HOGENOM" id="CLU_1345588_0_0_1"/>
<proteinExistence type="predicted"/>
<evidence type="ECO:0000313" key="1">
    <source>
        <dbReference type="EMBL" id="EAR97072.2"/>
    </source>
</evidence>
<dbReference type="AlphaFoldDB" id="Q23JX1"/>
<reference evidence="2" key="1">
    <citation type="journal article" date="2006" name="PLoS Biol.">
        <title>Macronuclear genome sequence of the ciliate Tetrahymena thermophila, a model eukaryote.</title>
        <authorList>
            <person name="Eisen J.A."/>
            <person name="Coyne R.S."/>
            <person name="Wu M."/>
            <person name="Wu D."/>
            <person name="Thiagarajan M."/>
            <person name="Wortman J.R."/>
            <person name="Badger J.H."/>
            <person name="Ren Q."/>
            <person name="Amedeo P."/>
            <person name="Jones K.M."/>
            <person name="Tallon L.J."/>
            <person name="Delcher A.L."/>
            <person name="Salzberg S.L."/>
            <person name="Silva J.C."/>
            <person name="Haas B.J."/>
            <person name="Majoros W.H."/>
            <person name="Farzad M."/>
            <person name="Carlton J.M."/>
            <person name="Smith R.K. Jr."/>
            <person name="Garg J."/>
            <person name="Pearlman R.E."/>
            <person name="Karrer K.M."/>
            <person name="Sun L."/>
            <person name="Manning G."/>
            <person name="Elde N.C."/>
            <person name="Turkewitz A.P."/>
            <person name="Asai D.J."/>
            <person name="Wilkes D.E."/>
            <person name="Wang Y."/>
            <person name="Cai H."/>
            <person name="Collins K."/>
            <person name="Stewart B.A."/>
            <person name="Lee S.R."/>
            <person name="Wilamowska K."/>
            <person name="Weinberg Z."/>
            <person name="Ruzzo W.L."/>
            <person name="Wloga D."/>
            <person name="Gaertig J."/>
            <person name="Frankel J."/>
            <person name="Tsao C.-C."/>
            <person name="Gorovsky M.A."/>
            <person name="Keeling P.J."/>
            <person name="Waller R.F."/>
            <person name="Patron N.J."/>
            <person name="Cherry J.M."/>
            <person name="Stover N.A."/>
            <person name="Krieger C.J."/>
            <person name="del Toro C."/>
            <person name="Ryder H.F."/>
            <person name="Williamson S.C."/>
            <person name="Barbeau R.A."/>
            <person name="Hamilton E.P."/>
            <person name="Orias E."/>
        </authorList>
    </citation>
    <scope>NUCLEOTIDE SEQUENCE [LARGE SCALE GENOMIC DNA]</scope>
    <source>
        <strain evidence="2">SB210</strain>
    </source>
</reference>
<organism evidence="1 2">
    <name type="scientific">Tetrahymena thermophila (strain SB210)</name>
    <dbReference type="NCBI Taxonomy" id="312017"/>
    <lineage>
        <taxon>Eukaryota</taxon>
        <taxon>Sar</taxon>
        <taxon>Alveolata</taxon>
        <taxon>Ciliophora</taxon>
        <taxon>Intramacronucleata</taxon>
        <taxon>Oligohymenophorea</taxon>
        <taxon>Hymenostomatida</taxon>
        <taxon>Tetrahymenina</taxon>
        <taxon>Tetrahymenidae</taxon>
        <taxon>Tetrahymena</taxon>
    </lineage>
</organism>
<dbReference type="EMBL" id="GG662673">
    <property type="protein sequence ID" value="EAR97072.2"/>
    <property type="molecule type" value="Genomic_DNA"/>
</dbReference>
<dbReference type="GeneID" id="7833704"/>
<dbReference type="RefSeq" id="XP_001017317.2">
    <property type="nucleotide sequence ID" value="XM_001017317.2"/>
</dbReference>
<evidence type="ECO:0000313" key="2">
    <source>
        <dbReference type="Proteomes" id="UP000009168"/>
    </source>
</evidence>
<keyword evidence="2" id="KW-1185">Reference proteome</keyword>
<dbReference type="KEGG" id="tet:TTHERM_00196630"/>
<gene>
    <name evidence="1" type="ORF">TTHERM_00196630</name>
</gene>
<sequence>MQVSPVTQEQLVVSALQVDSTNAEQVTVLAHEDGVPLDHLQLLLPHVAESEIALQAPALSVKYLVQFFFHKYQSKLFCNQLSSLFHTKHHHLCTIKKKNHILHQYKSFYPCNLDIFSNLQVCILKMYLSLF</sequence>
<accession>Q23JX1</accession>